<dbReference type="OrthoDB" id="3048394at2759"/>
<evidence type="ECO:0000313" key="2">
    <source>
        <dbReference type="Proteomes" id="UP000310158"/>
    </source>
</evidence>
<sequence>MSNLSDQLLLITRPALHRHYLHRIQSSLNQVLQYNPHSDRLSEWAWPVEGNARVTLSALRDYRLLHRFLGPCCLCPLFAPEGQRAFTEAAIFMLTSGSRTGQYVAQCAQDECGYKVFMEKLYEKSGVLVRRYPARAPGEQRPPRVLHCSEESTVPFSRRPLKRTYALLDLNDAAMPVWQAPPVHHTMDPFLQLDTAVRPGLTRSHFKALFAQCGACGLVTTRRTFGNHYCQTEVIDLTGDNEVTDAELTEEN</sequence>
<reference evidence="1 2" key="1">
    <citation type="submission" date="2019-02" db="EMBL/GenBank/DDBJ databases">
        <title>Genome sequencing of the rare red list fungi Bondarzewia mesenterica.</title>
        <authorList>
            <person name="Buettner E."/>
            <person name="Kellner H."/>
        </authorList>
    </citation>
    <scope>NUCLEOTIDE SEQUENCE [LARGE SCALE GENOMIC DNA]</scope>
    <source>
        <strain evidence="1 2">DSM 108281</strain>
    </source>
</reference>
<dbReference type="AlphaFoldDB" id="A0A4S4LEF3"/>
<name>A0A4S4LEF3_9AGAM</name>
<comment type="caution">
    <text evidence="1">The sequence shown here is derived from an EMBL/GenBank/DDBJ whole genome shotgun (WGS) entry which is preliminary data.</text>
</comment>
<gene>
    <name evidence="1" type="ORF">EW146_g8670</name>
</gene>
<keyword evidence="2" id="KW-1185">Reference proteome</keyword>
<protein>
    <submittedName>
        <fullName evidence="1">Uncharacterized protein</fullName>
    </submittedName>
</protein>
<dbReference type="Proteomes" id="UP000310158">
    <property type="component" value="Unassembled WGS sequence"/>
</dbReference>
<accession>A0A4S4LEF3</accession>
<dbReference type="EMBL" id="SGPL01000626">
    <property type="protein sequence ID" value="THH09488.1"/>
    <property type="molecule type" value="Genomic_DNA"/>
</dbReference>
<evidence type="ECO:0000313" key="1">
    <source>
        <dbReference type="EMBL" id="THH09488.1"/>
    </source>
</evidence>
<proteinExistence type="predicted"/>
<organism evidence="1 2">
    <name type="scientific">Bondarzewia mesenterica</name>
    <dbReference type="NCBI Taxonomy" id="1095465"/>
    <lineage>
        <taxon>Eukaryota</taxon>
        <taxon>Fungi</taxon>
        <taxon>Dikarya</taxon>
        <taxon>Basidiomycota</taxon>
        <taxon>Agaricomycotina</taxon>
        <taxon>Agaricomycetes</taxon>
        <taxon>Russulales</taxon>
        <taxon>Bondarzewiaceae</taxon>
        <taxon>Bondarzewia</taxon>
    </lineage>
</organism>